<organism evidence="1 2">
    <name type="scientific">Chelonia mydas</name>
    <name type="common">Green sea-turtle</name>
    <name type="synonym">Chelonia agassizi</name>
    <dbReference type="NCBI Taxonomy" id="8469"/>
    <lineage>
        <taxon>Eukaryota</taxon>
        <taxon>Metazoa</taxon>
        <taxon>Chordata</taxon>
        <taxon>Craniata</taxon>
        <taxon>Vertebrata</taxon>
        <taxon>Euteleostomi</taxon>
        <taxon>Archelosauria</taxon>
        <taxon>Testudinata</taxon>
        <taxon>Testudines</taxon>
        <taxon>Cryptodira</taxon>
        <taxon>Durocryptodira</taxon>
        <taxon>Americhelydia</taxon>
        <taxon>Chelonioidea</taxon>
        <taxon>Cheloniidae</taxon>
        <taxon>Chelonia</taxon>
    </lineage>
</organism>
<sequence length="70" mass="7317">MDRGLALQFLTPQAVKKPADADGKREKLPLICRWGQQNGEAATNLPQQPAGQRGCCRIAGAVAGGTAAPF</sequence>
<accession>M7AXR1</accession>
<evidence type="ECO:0000313" key="2">
    <source>
        <dbReference type="Proteomes" id="UP000031443"/>
    </source>
</evidence>
<evidence type="ECO:0000313" key="1">
    <source>
        <dbReference type="EMBL" id="EMP29549.1"/>
    </source>
</evidence>
<name>M7AXR1_CHEMY</name>
<protein>
    <submittedName>
        <fullName evidence="1">Uncharacterized protein</fullName>
    </submittedName>
</protein>
<gene>
    <name evidence="1" type="ORF">UY3_13359</name>
</gene>
<dbReference type="EMBL" id="KB555348">
    <property type="protein sequence ID" value="EMP29549.1"/>
    <property type="molecule type" value="Genomic_DNA"/>
</dbReference>
<reference evidence="2" key="1">
    <citation type="journal article" date="2013" name="Nat. Genet.">
        <title>The draft genomes of soft-shell turtle and green sea turtle yield insights into the development and evolution of the turtle-specific body plan.</title>
        <authorList>
            <person name="Wang Z."/>
            <person name="Pascual-Anaya J."/>
            <person name="Zadissa A."/>
            <person name="Li W."/>
            <person name="Niimura Y."/>
            <person name="Huang Z."/>
            <person name="Li C."/>
            <person name="White S."/>
            <person name="Xiong Z."/>
            <person name="Fang D."/>
            <person name="Wang B."/>
            <person name="Ming Y."/>
            <person name="Chen Y."/>
            <person name="Zheng Y."/>
            <person name="Kuraku S."/>
            <person name="Pignatelli M."/>
            <person name="Herrero J."/>
            <person name="Beal K."/>
            <person name="Nozawa M."/>
            <person name="Li Q."/>
            <person name="Wang J."/>
            <person name="Zhang H."/>
            <person name="Yu L."/>
            <person name="Shigenobu S."/>
            <person name="Wang J."/>
            <person name="Liu J."/>
            <person name="Flicek P."/>
            <person name="Searle S."/>
            <person name="Wang J."/>
            <person name="Kuratani S."/>
            <person name="Yin Y."/>
            <person name="Aken B."/>
            <person name="Zhang G."/>
            <person name="Irie N."/>
        </authorList>
    </citation>
    <scope>NUCLEOTIDE SEQUENCE [LARGE SCALE GENOMIC DNA]</scope>
</reference>
<dbReference type="Proteomes" id="UP000031443">
    <property type="component" value="Unassembled WGS sequence"/>
</dbReference>
<proteinExistence type="predicted"/>
<keyword evidence="2" id="KW-1185">Reference proteome</keyword>
<dbReference type="AlphaFoldDB" id="M7AXR1"/>